<dbReference type="InterPro" id="IPR000847">
    <property type="entry name" value="LysR_HTH_N"/>
</dbReference>
<dbReference type="Gene3D" id="3.40.190.10">
    <property type="entry name" value="Periplasmic binding protein-like II"/>
    <property type="match status" value="2"/>
</dbReference>
<sequence>MNKLAPLKSLYSFIAVAETGSMTEAANQLNVSHSAVSQAIKSLETQLDQPLFHRIGRRVELNASGRKYYKEVAPSLERIVEATQRMLQKEQSNRITLNMINSLAMHWWIPQMNRFSDYAPNLDVRISNLVGSFKMEQEGVDVAVIHGSKSDWQDYYCERLASDQLIMVVSPELVKNEDTPKSLLARYPAIMATNERRKDDWKIWCQANNIALPSSSNNLTFTSSLQAMQAAIRQLGVFVTHRLFVKEDVKQGLLVEIGELVDNPKQGFYFACHKEKLVNEFILQLRQWIRSEFSQL</sequence>
<keyword evidence="2" id="KW-0805">Transcription regulation</keyword>
<evidence type="ECO:0000313" key="6">
    <source>
        <dbReference type="EMBL" id="MFB9135793.1"/>
    </source>
</evidence>
<dbReference type="PRINTS" id="PR00039">
    <property type="entry name" value="HTHLYSR"/>
</dbReference>
<proteinExistence type="inferred from homology"/>
<dbReference type="InterPro" id="IPR036390">
    <property type="entry name" value="WH_DNA-bd_sf"/>
</dbReference>
<feature type="domain" description="HTH lysR-type" evidence="5">
    <location>
        <begin position="1"/>
        <end position="62"/>
    </location>
</feature>
<keyword evidence="7" id="KW-1185">Reference proteome</keyword>
<dbReference type="PANTHER" id="PTHR30537">
    <property type="entry name" value="HTH-TYPE TRANSCRIPTIONAL REGULATOR"/>
    <property type="match status" value="1"/>
</dbReference>
<dbReference type="PROSITE" id="PS50931">
    <property type="entry name" value="HTH_LYSR"/>
    <property type="match status" value="1"/>
</dbReference>
<dbReference type="SUPFAM" id="SSF46785">
    <property type="entry name" value="Winged helix' DNA-binding domain"/>
    <property type="match status" value="1"/>
</dbReference>
<dbReference type="InterPro" id="IPR036388">
    <property type="entry name" value="WH-like_DNA-bd_sf"/>
</dbReference>
<gene>
    <name evidence="6" type="ORF">ACFFUV_12545</name>
</gene>
<protein>
    <submittedName>
        <fullName evidence="6">LysR substrate-binding domain-containing protein</fullName>
    </submittedName>
</protein>
<dbReference type="EMBL" id="JBHMEP010000002">
    <property type="protein sequence ID" value="MFB9135793.1"/>
    <property type="molecule type" value="Genomic_DNA"/>
</dbReference>
<dbReference type="InterPro" id="IPR058163">
    <property type="entry name" value="LysR-type_TF_proteobact-type"/>
</dbReference>
<dbReference type="RefSeq" id="WP_390193145.1">
    <property type="nucleotide sequence ID" value="NZ_JBHMEP010000002.1"/>
</dbReference>
<evidence type="ECO:0000313" key="7">
    <source>
        <dbReference type="Proteomes" id="UP001589645"/>
    </source>
</evidence>
<evidence type="ECO:0000256" key="1">
    <source>
        <dbReference type="ARBA" id="ARBA00009437"/>
    </source>
</evidence>
<comment type="caution">
    <text evidence="6">The sequence shown here is derived from an EMBL/GenBank/DDBJ whole genome shotgun (WGS) entry which is preliminary data.</text>
</comment>
<comment type="similarity">
    <text evidence="1">Belongs to the LysR transcriptional regulatory family.</text>
</comment>
<dbReference type="PANTHER" id="PTHR30537:SF26">
    <property type="entry name" value="GLYCINE CLEAVAGE SYSTEM TRANSCRIPTIONAL ACTIVATOR"/>
    <property type="match status" value="1"/>
</dbReference>
<dbReference type="Pfam" id="PF03466">
    <property type="entry name" value="LysR_substrate"/>
    <property type="match status" value="1"/>
</dbReference>
<accession>A0ABV5HNE7</accession>
<name>A0ABV5HNE7_9VIBR</name>
<organism evidence="6 7">
    <name type="scientific">Vibrio olivae</name>
    <dbReference type="NCBI Taxonomy" id="1243002"/>
    <lineage>
        <taxon>Bacteria</taxon>
        <taxon>Pseudomonadati</taxon>
        <taxon>Pseudomonadota</taxon>
        <taxon>Gammaproteobacteria</taxon>
        <taxon>Vibrionales</taxon>
        <taxon>Vibrionaceae</taxon>
        <taxon>Vibrio</taxon>
    </lineage>
</organism>
<evidence type="ECO:0000256" key="4">
    <source>
        <dbReference type="ARBA" id="ARBA00023163"/>
    </source>
</evidence>
<dbReference type="Pfam" id="PF00126">
    <property type="entry name" value="HTH_1"/>
    <property type="match status" value="1"/>
</dbReference>
<evidence type="ECO:0000256" key="2">
    <source>
        <dbReference type="ARBA" id="ARBA00023015"/>
    </source>
</evidence>
<dbReference type="Proteomes" id="UP001589645">
    <property type="component" value="Unassembled WGS sequence"/>
</dbReference>
<evidence type="ECO:0000259" key="5">
    <source>
        <dbReference type="PROSITE" id="PS50931"/>
    </source>
</evidence>
<dbReference type="Gene3D" id="1.10.10.10">
    <property type="entry name" value="Winged helix-like DNA-binding domain superfamily/Winged helix DNA-binding domain"/>
    <property type="match status" value="1"/>
</dbReference>
<keyword evidence="4" id="KW-0804">Transcription</keyword>
<keyword evidence="3" id="KW-0238">DNA-binding</keyword>
<reference evidence="6 7" key="1">
    <citation type="submission" date="2024-09" db="EMBL/GenBank/DDBJ databases">
        <authorList>
            <person name="Sun Q."/>
            <person name="Mori K."/>
        </authorList>
    </citation>
    <scope>NUCLEOTIDE SEQUENCE [LARGE SCALE GENOMIC DNA]</scope>
    <source>
        <strain evidence="6 7">CECT 8064</strain>
    </source>
</reference>
<evidence type="ECO:0000256" key="3">
    <source>
        <dbReference type="ARBA" id="ARBA00023125"/>
    </source>
</evidence>
<dbReference type="SUPFAM" id="SSF53850">
    <property type="entry name" value="Periplasmic binding protein-like II"/>
    <property type="match status" value="1"/>
</dbReference>
<dbReference type="InterPro" id="IPR005119">
    <property type="entry name" value="LysR_subst-bd"/>
</dbReference>